<accession>A0A2H4SPM9</accession>
<organism evidence="3 4">
    <name type="scientific">Cordyceps militaris</name>
    <name type="common">Caterpillar fungus</name>
    <name type="synonym">Clavaria militaris</name>
    <dbReference type="NCBI Taxonomy" id="73501"/>
    <lineage>
        <taxon>Eukaryota</taxon>
        <taxon>Fungi</taxon>
        <taxon>Dikarya</taxon>
        <taxon>Ascomycota</taxon>
        <taxon>Pezizomycotina</taxon>
        <taxon>Sordariomycetes</taxon>
        <taxon>Hypocreomycetidae</taxon>
        <taxon>Hypocreales</taxon>
        <taxon>Cordycipitaceae</taxon>
        <taxon>Cordyceps</taxon>
    </lineage>
</organism>
<name>A0A2H4SPM9_CORMI</name>
<evidence type="ECO:0000313" key="4">
    <source>
        <dbReference type="Proteomes" id="UP000323067"/>
    </source>
</evidence>
<keyword evidence="2" id="KW-0812">Transmembrane</keyword>
<gene>
    <name evidence="3" type="ORF">A9K55_004571</name>
</gene>
<evidence type="ECO:0000256" key="1">
    <source>
        <dbReference type="SAM" id="MobiDB-lite"/>
    </source>
</evidence>
<dbReference type="EMBL" id="CP023325">
    <property type="protein sequence ID" value="ATY65061.1"/>
    <property type="molecule type" value="Genomic_DNA"/>
</dbReference>
<sequence>MAPGIADMAAGLFLGSWGQGPDFGLLSLLSLISLCLGYCLIGSAPPTASSGHGQRPSTVSPPRGRLVPLRGHTGG</sequence>
<dbReference type="VEuPathDB" id="FungiDB:CCM_04027"/>
<feature type="region of interest" description="Disordered" evidence="1">
    <location>
        <begin position="44"/>
        <end position="75"/>
    </location>
</feature>
<keyword evidence="2" id="KW-0472">Membrane</keyword>
<protein>
    <submittedName>
        <fullName evidence="3">Uncharacterized protein</fullName>
    </submittedName>
</protein>
<reference evidence="3 4" key="1">
    <citation type="journal article" date="2017" name="BMC Genomics">
        <title>Chromosome level assembly and secondary metabolite potential of the parasitic fungus Cordyceps militaris.</title>
        <authorList>
            <person name="Kramer G.J."/>
            <person name="Nodwell J.R."/>
        </authorList>
    </citation>
    <scope>NUCLEOTIDE SEQUENCE [LARGE SCALE GENOMIC DNA]</scope>
    <source>
        <strain evidence="3 4">ATCC 34164</strain>
    </source>
</reference>
<feature type="compositionally biased region" description="Polar residues" evidence="1">
    <location>
        <begin position="46"/>
        <end position="60"/>
    </location>
</feature>
<dbReference type="Proteomes" id="UP000323067">
    <property type="component" value="Chromosome v"/>
</dbReference>
<evidence type="ECO:0000256" key="2">
    <source>
        <dbReference type="SAM" id="Phobius"/>
    </source>
</evidence>
<dbReference type="AlphaFoldDB" id="A0A2H4SPM9"/>
<feature type="transmembrane region" description="Helical" evidence="2">
    <location>
        <begin position="23"/>
        <end position="41"/>
    </location>
</feature>
<dbReference type="VEuPathDB" id="FungiDB:A9K55_004571"/>
<proteinExistence type="predicted"/>
<evidence type="ECO:0000313" key="3">
    <source>
        <dbReference type="EMBL" id="ATY65061.1"/>
    </source>
</evidence>
<keyword evidence="2" id="KW-1133">Transmembrane helix</keyword>